<evidence type="ECO:0000256" key="1">
    <source>
        <dbReference type="ARBA" id="ARBA00022801"/>
    </source>
</evidence>
<keyword evidence="2" id="KW-0732">Signal</keyword>
<proteinExistence type="predicted"/>
<dbReference type="PANTHER" id="PTHR33886">
    <property type="entry name" value="UNSATURATED RHAMNOGALACTURONAN HYDROLASE (EUROFUNG)"/>
    <property type="match status" value="1"/>
</dbReference>
<keyword evidence="1 3" id="KW-0378">Hydrolase</keyword>
<dbReference type="GO" id="GO:0016787">
    <property type="term" value="F:hydrolase activity"/>
    <property type="evidence" value="ECO:0007669"/>
    <property type="project" value="UniProtKB-KW"/>
</dbReference>
<dbReference type="InterPro" id="IPR010905">
    <property type="entry name" value="Glyco_hydro_88"/>
</dbReference>
<dbReference type="Proteomes" id="UP001363622">
    <property type="component" value="Unassembled WGS sequence"/>
</dbReference>
<protein>
    <submittedName>
        <fullName evidence="3">Cell wall glycosyl hydrolase YteR</fullName>
    </submittedName>
</protein>
<dbReference type="InterPro" id="IPR008928">
    <property type="entry name" value="6-hairpin_glycosidase_sf"/>
</dbReference>
<dbReference type="InterPro" id="IPR012341">
    <property type="entry name" value="6hp_glycosidase-like_sf"/>
</dbReference>
<dbReference type="EMBL" id="JBBPHU010000016">
    <property type="protein sequence ID" value="KAK7509722.1"/>
    <property type="molecule type" value="Genomic_DNA"/>
</dbReference>
<dbReference type="SUPFAM" id="SSF48208">
    <property type="entry name" value="Six-hairpin glycosidases"/>
    <property type="match status" value="1"/>
</dbReference>
<dbReference type="Gene3D" id="1.50.10.10">
    <property type="match status" value="1"/>
</dbReference>
<evidence type="ECO:0000313" key="3">
    <source>
        <dbReference type="EMBL" id="KAK7509722.1"/>
    </source>
</evidence>
<keyword evidence="4" id="KW-1185">Reference proteome</keyword>
<accession>A0ABR1K879</accession>
<dbReference type="PANTHER" id="PTHR33886:SF9">
    <property type="entry name" value="UNSATURATED RHAMNOGALACTURONAN HYDROLASE (EUROFUNG)"/>
    <property type="match status" value="1"/>
</dbReference>
<dbReference type="InterPro" id="IPR052043">
    <property type="entry name" value="PolySaccharide_Degr_Enz"/>
</dbReference>
<evidence type="ECO:0000313" key="4">
    <source>
        <dbReference type="Proteomes" id="UP001363622"/>
    </source>
</evidence>
<sequence>MRSPINLSLSLLPLLTTPILSAQPYSTWMAASFLVKGVEKDLGYEQAVLYRGLDKVHTATGNDTYSTYIQSQLEGLVNDDGSFAEWPPEKESLDDFRMGTIYLLLWEKTGEEKWKVAADTWRDRLNIQPRNEEGGFWHRDPDYPNQMWLDGLYMALPFYVHHTRLFAPTNATALLDVHKQFTLIHKHVYNETTRLLYHGYDGSEPASSRRNWSDPETGASPYVWSRALGWWTMAAVDVLEELDTLLANSSATGEMQQVKTNAADLKAQFQDIMGGVIDVQRIGNTSDTGNGWLLLLDPELAEREGNYIESSGSAMFVYSLLKGSRLNYFSGELAQRAKSAGTKGYQGLVQNFVKANATGGYLNWEGTVEVGSLKGDASYEYYTTVPVVENDLKGAGPFILASLEYEGL</sequence>
<comment type="caution">
    <text evidence="3">The sequence shown here is derived from an EMBL/GenBank/DDBJ whole genome shotgun (WGS) entry which is preliminary data.</text>
</comment>
<name>A0ABR1K879_9PEZI</name>
<feature type="chain" id="PRO_5047442545" evidence="2">
    <location>
        <begin position="23"/>
        <end position="408"/>
    </location>
</feature>
<gene>
    <name evidence="3" type="ORF">IWZ03DRAFT_87041</name>
</gene>
<dbReference type="Pfam" id="PF07470">
    <property type="entry name" value="Glyco_hydro_88"/>
    <property type="match status" value="1"/>
</dbReference>
<evidence type="ECO:0000256" key="2">
    <source>
        <dbReference type="SAM" id="SignalP"/>
    </source>
</evidence>
<feature type="signal peptide" evidence="2">
    <location>
        <begin position="1"/>
        <end position="22"/>
    </location>
</feature>
<organism evidence="3 4">
    <name type="scientific">Phyllosticta citriasiana</name>
    <dbReference type="NCBI Taxonomy" id="595635"/>
    <lineage>
        <taxon>Eukaryota</taxon>
        <taxon>Fungi</taxon>
        <taxon>Dikarya</taxon>
        <taxon>Ascomycota</taxon>
        <taxon>Pezizomycotina</taxon>
        <taxon>Dothideomycetes</taxon>
        <taxon>Dothideomycetes incertae sedis</taxon>
        <taxon>Botryosphaeriales</taxon>
        <taxon>Phyllostictaceae</taxon>
        <taxon>Phyllosticta</taxon>
    </lineage>
</organism>
<reference evidence="3 4" key="1">
    <citation type="submission" date="2024-04" db="EMBL/GenBank/DDBJ databases">
        <title>Phyllosticta paracitricarpa is synonymous to the EU quarantine fungus P. citricarpa based on phylogenomic analyses.</title>
        <authorList>
            <consortium name="Lawrence Berkeley National Laboratory"/>
            <person name="Van Ingen-Buijs V.A."/>
            <person name="Van Westerhoven A.C."/>
            <person name="Haridas S."/>
            <person name="Skiadas P."/>
            <person name="Martin F."/>
            <person name="Groenewald J.Z."/>
            <person name="Crous P.W."/>
            <person name="Seidl M.F."/>
        </authorList>
    </citation>
    <scope>NUCLEOTIDE SEQUENCE [LARGE SCALE GENOMIC DNA]</scope>
    <source>
        <strain evidence="3 4">CBS 123371</strain>
    </source>
</reference>